<protein>
    <recommendedName>
        <fullName evidence="4">Core-binding (CB) domain-containing protein</fullName>
    </recommendedName>
</protein>
<dbReference type="RefSeq" id="WP_236065035.1">
    <property type="nucleotide sequence ID" value="NZ_BNJK01000001.1"/>
</dbReference>
<evidence type="ECO:0000259" key="4">
    <source>
        <dbReference type="PROSITE" id="PS51900"/>
    </source>
</evidence>
<dbReference type="SUPFAM" id="SSF47823">
    <property type="entry name" value="lambda integrase-like, N-terminal domain"/>
    <property type="match status" value="1"/>
</dbReference>
<dbReference type="EMBL" id="BNJK01000001">
    <property type="protein sequence ID" value="GHO96527.1"/>
    <property type="molecule type" value="Genomic_DNA"/>
</dbReference>
<organism evidence="5 6">
    <name type="scientific">Reticulibacter mediterranei</name>
    <dbReference type="NCBI Taxonomy" id="2778369"/>
    <lineage>
        <taxon>Bacteria</taxon>
        <taxon>Bacillati</taxon>
        <taxon>Chloroflexota</taxon>
        <taxon>Ktedonobacteria</taxon>
        <taxon>Ktedonobacterales</taxon>
        <taxon>Reticulibacteraceae</taxon>
        <taxon>Reticulibacter</taxon>
    </lineage>
</organism>
<dbReference type="Proteomes" id="UP000597444">
    <property type="component" value="Unassembled WGS sequence"/>
</dbReference>
<keyword evidence="1 3" id="KW-0238">DNA-binding</keyword>
<dbReference type="GO" id="GO:0003677">
    <property type="term" value="F:DNA binding"/>
    <property type="evidence" value="ECO:0007669"/>
    <property type="project" value="UniProtKB-UniRule"/>
</dbReference>
<evidence type="ECO:0000313" key="5">
    <source>
        <dbReference type="EMBL" id="GHO96527.1"/>
    </source>
</evidence>
<gene>
    <name evidence="5" type="ORF">KSF_065750</name>
</gene>
<dbReference type="AlphaFoldDB" id="A0A8J3N6W0"/>
<dbReference type="InterPro" id="IPR004107">
    <property type="entry name" value="Integrase_SAM-like_N"/>
</dbReference>
<dbReference type="GO" id="GO:0006310">
    <property type="term" value="P:DNA recombination"/>
    <property type="evidence" value="ECO:0007669"/>
    <property type="project" value="UniProtKB-KW"/>
</dbReference>
<dbReference type="PANTHER" id="PTHR30349">
    <property type="entry name" value="PHAGE INTEGRASE-RELATED"/>
    <property type="match status" value="1"/>
</dbReference>
<name>A0A8J3N6W0_9CHLR</name>
<keyword evidence="6" id="KW-1185">Reference proteome</keyword>
<dbReference type="Gene3D" id="1.10.443.10">
    <property type="entry name" value="Intergrase catalytic core"/>
    <property type="match status" value="1"/>
</dbReference>
<dbReference type="InterPro" id="IPR044068">
    <property type="entry name" value="CB"/>
</dbReference>
<keyword evidence="2" id="KW-0233">DNA recombination</keyword>
<accession>A0A8J3N6W0</accession>
<dbReference type="SUPFAM" id="SSF56349">
    <property type="entry name" value="DNA breaking-rejoining enzymes"/>
    <property type="match status" value="1"/>
</dbReference>
<dbReference type="PANTHER" id="PTHR30349:SF64">
    <property type="entry name" value="PROPHAGE INTEGRASE INTD-RELATED"/>
    <property type="match status" value="1"/>
</dbReference>
<dbReference type="GO" id="GO:0015074">
    <property type="term" value="P:DNA integration"/>
    <property type="evidence" value="ECO:0007669"/>
    <property type="project" value="InterPro"/>
</dbReference>
<proteinExistence type="predicted"/>
<evidence type="ECO:0000256" key="1">
    <source>
        <dbReference type="ARBA" id="ARBA00023125"/>
    </source>
</evidence>
<feature type="domain" description="Core-binding (CB)" evidence="4">
    <location>
        <begin position="32"/>
        <end position="113"/>
    </location>
</feature>
<reference evidence="5" key="1">
    <citation type="submission" date="2020-10" db="EMBL/GenBank/DDBJ databases">
        <title>Taxonomic study of unclassified bacteria belonging to the class Ktedonobacteria.</title>
        <authorList>
            <person name="Yabe S."/>
            <person name="Wang C.M."/>
            <person name="Zheng Y."/>
            <person name="Sakai Y."/>
            <person name="Cavaletti L."/>
            <person name="Monciardini P."/>
            <person name="Donadio S."/>
        </authorList>
    </citation>
    <scope>NUCLEOTIDE SEQUENCE</scope>
    <source>
        <strain evidence="5">ID150040</strain>
    </source>
</reference>
<dbReference type="PROSITE" id="PS51900">
    <property type="entry name" value="CB"/>
    <property type="match status" value="1"/>
</dbReference>
<evidence type="ECO:0000256" key="3">
    <source>
        <dbReference type="PROSITE-ProRule" id="PRU01248"/>
    </source>
</evidence>
<evidence type="ECO:0000256" key="2">
    <source>
        <dbReference type="ARBA" id="ARBA00023172"/>
    </source>
</evidence>
<dbReference type="InterPro" id="IPR013762">
    <property type="entry name" value="Integrase-like_cat_sf"/>
</dbReference>
<dbReference type="Pfam" id="PF02899">
    <property type="entry name" value="Phage_int_SAM_1"/>
    <property type="match status" value="1"/>
</dbReference>
<dbReference type="InterPro" id="IPR010998">
    <property type="entry name" value="Integrase_recombinase_N"/>
</dbReference>
<dbReference type="InterPro" id="IPR011010">
    <property type="entry name" value="DNA_brk_join_enz"/>
</dbReference>
<dbReference type="InterPro" id="IPR050090">
    <property type="entry name" value="Tyrosine_recombinase_XerCD"/>
</dbReference>
<dbReference type="Gene3D" id="1.10.150.130">
    <property type="match status" value="1"/>
</dbReference>
<sequence>MLYEAVERLDALMAIGEKRGRAKAEARARGEPTFSFTDQRIHSFQTRSTYQDVIMRFLKWCRAQFGLNRLADIDIRADKLVCAYLEERITQQYSAWTLRTERAALRLFFQRRDLAASVVLPPRHLNAITRSRHPVERDRHIQPEHWRSLIDFCLGCGLRREEVRDVRVRDVYRRRDGVLVVQVVRGKGGKWREAPVLPDQEAQILAVIAGRKPEERIFPHLPEHLDIHACRRTYAQHLYQHLSEYALPALTRPLQMSEVDLSAALQVSQALGHERIDVVILYYLT</sequence>
<evidence type="ECO:0000313" key="6">
    <source>
        <dbReference type="Proteomes" id="UP000597444"/>
    </source>
</evidence>
<comment type="caution">
    <text evidence="5">The sequence shown here is derived from an EMBL/GenBank/DDBJ whole genome shotgun (WGS) entry which is preliminary data.</text>
</comment>